<gene>
    <name evidence="3" type="ORF">EV421DRAFT_1739906</name>
</gene>
<feature type="transmembrane region" description="Helical" evidence="2">
    <location>
        <begin position="753"/>
        <end position="776"/>
    </location>
</feature>
<dbReference type="Proteomes" id="UP001175226">
    <property type="component" value="Unassembled WGS sequence"/>
</dbReference>
<feature type="compositionally biased region" description="Polar residues" evidence="1">
    <location>
        <begin position="617"/>
        <end position="627"/>
    </location>
</feature>
<keyword evidence="2" id="KW-1133">Transmembrane helix</keyword>
<keyword evidence="2" id="KW-0472">Membrane</keyword>
<feature type="transmembrane region" description="Helical" evidence="2">
    <location>
        <begin position="1169"/>
        <end position="1191"/>
    </location>
</feature>
<dbReference type="EMBL" id="JAUEPT010000059">
    <property type="protein sequence ID" value="KAK0435846.1"/>
    <property type="molecule type" value="Genomic_DNA"/>
</dbReference>
<feature type="compositionally biased region" description="Polar residues" evidence="1">
    <location>
        <begin position="152"/>
        <end position="168"/>
    </location>
</feature>
<feature type="compositionally biased region" description="Basic and acidic residues" evidence="1">
    <location>
        <begin position="46"/>
        <end position="56"/>
    </location>
</feature>
<feature type="compositionally biased region" description="Low complexity" evidence="1">
    <location>
        <begin position="333"/>
        <end position="349"/>
    </location>
</feature>
<feature type="compositionally biased region" description="Basic and acidic residues" evidence="1">
    <location>
        <begin position="141"/>
        <end position="151"/>
    </location>
</feature>
<evidence type="ECO:0000313" key="3">
    <source>
        <dbReference type="EMBL" id="KAK0435846.1"/>
    </source>
</evidence>
<dbReference type="AlphaFoldDB" id="A0AA39J484"/>
<evidence type="ECO:0000313" key="4">
    <source>
        <dbReference type="Proteomes" id="UP001175226"/>
    </source>
</evidence>
<evidence type="ECO:0000256" key="2">
    <source>
        <dbReference type="SAM" id="Phobius"/>
    </source>
</evidence>
<feature type="compositionally biased region" description="Polar residues" evidence="1">
    <location>
        <begin position="67"/>
        <end position="77"/>
    </location>
</feature>
<evidence type="ECO:0000256" key="1">
    <source>
        <dbReference type="SAM" id="MobiDB-lite"/>
    </source>
</evidence>
<feature type="compositionally biased region" description="Low complexity" evidence="1">
    <location>
        <begin position="13"/>
        <end position="23"/>
    </location>
</feature>
<feature type="transmembrane region" description="Helical" evidence="2">
    <location>
        <begin position="788"/>
        <end position="805"/>
    </location>
</feature>
<reference evidence="3" key="1">
    <citation type="submission" date="2023-06" db="EMBL/GenBank/DDBJ databases">
        <authorList>
            <consortium name="Lawrence Berkeley National Laboratory"/>
            <person name="Ahrendt S."/>
            <person name="Sahu N."/>
            <person name="Indic B."/>
            <person name="Wong-Bajracharya J."/>
            <person name="Merenyi Z."/>
            <person name="Ke H.-M."/>
            <person name="Monk M."/>
            <person name="Kocsube S."/>
            <person name="Drula E."/>
            <person name="Lipzen A."/>
            <person name="Balint B."/>
            <person name="Henrissat B."/>
            <person name="Andreopoulos B."/>
            <person name="Martin F.M."/>
            <person name="Harder C.B."/>
            <person name="Rigling D."/>
            <person name="Ford K.L."/>
            <person name="Foster G.D."/>
            <person name="Pangilinan J."/>
            <person name="Papanicolaou A."/>
            <person name="Barry K."/>
            <person name="LaButti K."/>
            <person name="Viragh M."/>
            <person name="Koriabine M."/>
            <person name="Yan M."/>
            <person name="Riley R."/>
            <person name="Champramary S."/>
            <person name="Plett K.L."/>
            <person name="Tsai I.J."/>
            <person name="Slot J."/>
            <person name="Sipos G."/>
            <person name="Plett J."/>
            <person name="Nagy L.G."/>
            <person name="Grigoriev I.V."/>
        </authorList>
    </citation>
    <scope>NUCLEOTIDE SEQUENCE</scope>
    <source>
        <strain evidence="3">FPL87.14</strain>
    </source>
</reference>
<name>A0AA39J484_9AGAR</name>
<feature type="compositionally biased region" description="Polar residues" evidence="1">
    <location>
        <begin position="185"/>
        <end position="194"/>
    </location>
</feature>
<protein>
    <submittedName>
        <fullName evidence="3">Uncharacterized protein</fullName>
    </submittedName>
</protein>
<feature type="compositionally biased region" description="Low complexity" evidence="1">
    <location>
        <begin position="278"/>
        <end position="292"/>
    </location>
</feature>
<keyword evidence="4" id="KW-1185">Reference proteome</keyword>
<comment type="caution">
    <text evidence="3">The sequence shown here is derived from an EMBL/GenBank/DDBJ whole genome shotgun (WGS) entry which is preliminary data.</text>
</comment>
<sequence length="1226" mass="135482">MPSRPSKHKQIDSSPVPVSVEVSPEPEHVPRKKNKIVAPVTPSPRSHRDSTKRDSSIKSSHHLLPTVTITSRQSQHTQLRRKVSYGDLSQDEVDDVALGSDMDDSELSASSLRRHGHRRMLFVDNEASERSGESTVESENEVEHAGDDTNRSDTGSVEVIQSCTSISRSAPLELSDSEPVAQPVKTRSSLSSGNVADVADDDDVKKDPSVSSSTRSKLPETQVYLEDLPTPKPPTRSKAKTPLKPSSSGTMVKSKSDAKKKKALADNCRLQVEVSVDPVSKALSKSVSLSVSKPKKIVSQEADDDGNACVTPPNAHGTAKSAPAAIDSDSDEPLASKPSKSTKASKLSKVSNKASTRKSKGKDKAPDPLFLPSDDDTPLSPAVPPMPSTTASSDLAALLGDAAVRSSSPELDLDAPVLCLPESSGYSATAALVEPEDPALRVMQPHLMEDHLVTLGAYLDLPQLGFYQILVPIGIPPDDFDPLPFHSFDDVAKLFCVESLVSLLEFFKWASYGCYVNMGCAAPSLLSLEGKTAWMGDSTAVCMTVGLVTECNLFHPFTQSGYGRQAGKRVRRIRIMPMHQWFRRESMSWGVLFDLDYLETTCLSERGVSFPTRVEDQSGQGNTNSKFNGGGSNFSPAKRGRWRTPTKNVSSAVVSPGQGYPTSLGFGDEGNHFLFRPSDFAVLKLLPCFTTTHDLDVFTLVSEGHLDCPGIVALSALYCLYVQGNSSSKPFLPETVPDSCWILLDRFHQCLTYLARVSGILFAIFAWICFLFITLLPFRCILRVAIRLRVLVFSMVLFTLVDVPFDDDLEDSIIADIDAYNDGLNDRELLDHIDDGDHYYYQHLEHLAHISRSLFDYHYLITESPTYIDPLLRYYIPDNDRLPSSSDDLYLPADMWTRVFSLLAREQLPMLHLTITFSNWSFSPYCFFLHSFSNIQTVRFIADPRTPATIPHIPYPYLLPSSVRHLVVHRCSLHSHSVEGMLSPDTSLESLELIGLEHGDLYLPSVVGPTEISTWFVRIDFSRNAILHVLYHNDPLSSVDMAANMLTQLFRTQSFRADMSPMLLSTQQFPLVLRCNMVTYLDVLVIHNLFSLVSGALADVQFSLRELDTHYEGDDYVLHSSLWRIHLECILGDPDGVLLPSQHFGGKFRLQLATQVGCKRRATVLPIEVTMYTVGIRMLLGTVGVCLLVITHTGNYSHPFRGQAKPVAFTGSDELVDVIVGLDRWE</sequence>
<keyword evidence="2" id="KW-0812">Transmembrane</keyword>
<organism evidence="3 4">
    <name type="scientific">Armillaria borealis</name>
    <dbReference type="NCBI Taxonomy" id="47425"/>
    <lineage>
        <taxon>Eukaryota</taxon>
        <taxon>Fungi</taxon>
        <taxon>Dikarya</taxon>
        <taxon>Basidiomycota</taxon>
        <taxon>Agaricomycotina</taxon>
        <taxon>Agaricomycetes</taxon>
        <taxon>Agaricomycetidae</taxon>
        <taxon>Agaricales</taxon>
        <taxon>Marasmiineae</taxon>
        <taxon>Physalacriaceae</taxon>
        <taxon>Armillaria</taxon>
    </lineage>
</organism>
<accession>A0AA39J484</accession>
<feature type="region of interest" description="Disordered" evidence="1">
    <location>
        <begin position="1"/>
        <end position="391"/>
    </location>
</feature>
<feature type="region of interest" description="Disordered" evidence="1">
    <location>
        <begin position="613"/>
        <end position="654"/>
    </location>
</feature>
<feature type="compositionally biased region" description="Acidic residues" evidence="1">
    <location>
        <begin position="89"/>
        <end position="106"/>
    </location>
</feature>
<proteinExistence type="predicted"/>